<dbReference type="PATRIC" id="fig|1045004.4.peg.400"/>
<feature type="transmembrane region" description="Helical" evidence="1">
    <location>
        <begin position="18"/>
        <end position="39"/>
    </location>
</feature>
<evidence type="ECO:0000313" key="3">
    <source>
        <dbReference type="Proteomes" id="UP000004959"/>
    </source>
</evidence>
<feature type="transmembrane region" description="Helical" evidence="1">
    <location>
        <begin position="355"/>
        <end position="377"/>
    </location>
</feature>
<sequence>MDQTYISFEIRKLIRQKFFLLLALVISIFLLVGFVYQFYAQKQFLNFYRNEIDKQILANKRDVHVDGNTRQIFNRMYQRELQDLKNPAQYFKGYFRSIENNQGIIRQASVLPYSANTVGFDVNYFSNGTTNPSLGWLDGSNSSDSIETQSTAKEMSIIKNKKLYFLYPSRLLSNETIFNNYISAPNTLGLNYNTQIHNYQKSARLYLSRFYTYGWNYLYSILQNQFLPLIFYFSLILVFTYYLVSEFQNSLSGTWLLTQKISKKKFFFVKYAISLISSMLLVVIPAGILIFITFCLGRSGSLNYPIFFWKNDPLQAGYYFKTIGSSLLVALPIVLLTVAFLLSLVFLFGVWFQQIWATAIFCSLILFSSMFINHWIYVPITYFNTSQAIDGYSYFQAGSGNQSLTMLILLTATTICLLIGYLIFNKKRSI</sequence>
<proteinExistence type="predicted"/>
<keyword evidence="3" id="KW-1185">Reference proteome</keyword>
<organism evidence="2 3">
    <name type="scientific">Oenococcus kitaharae DSM 17330</name>
    <dbReference type="NCBI Taxonomy" id="1045004"/>
    <lineage>
        <taxon>Bacteria</taxon>
        <taxon>Bacillati</taxon>
        <taxon>Bacillota</taxon>
        <taxon>Bacilli</taxon>
        <taxon>Lactobacillales</taxon>
        <taxon>Lactobacillaceae</taxon>
        <taxon>Oenococcus</taxon>
    </lineage>
</organism>
<feature type="transmembrane region" description="Helical" evidence="1">
    <location>
        <begin position="226"/>
        <end position="245"/>
    </location>
</feature>
<protein>
    <recommendedName>
        <fullName evidence="4">ABC transporter permease</fullName>
    </recommendedName>
</protein>
<dbReference type="AlphaFoldDB" id="G9WJ72"/>
<comment type="caution">
    <text evidence="2">The sequence shown here is derived from an EMBL/GenBank/DDBJ whole genome shotgun (WGS) entry which is preliminary data.</text>
</comment>
<name>G9WJ72_9LACO</name>
<dbReference type="RefSeq" id="WP_007744847.1">
    <property type="nucleotide sequence ID" value="NZ_CM001398.1"/>
</dbReference>
<dbReference type="HOGENOM" id="CLU_637507_0_0_9"/>
<keyword evidence="1" id="KW-0812">Transmembrane</keyword>
<evidence type="ECO:0008006" key="4">
    <source>
        <dbReference type="Google" id="ProtNLM"/>
    </source>
</evidence>
<evidence type="ECO:0000313" key="2">
    <source>
        <dbReference type="EMBL" id="EHN58521.1"/>
    </source>
</evidence>
<gene>
    <name evidence="2" type="ORF">OKIT_0400</name>
</gene>
<evidence type="ECO:0000256" key="1">
    <source>
        <dbReference type="SAM" id="Phobius"/>
    </source>
</evidence>
<accession>G9WJ72</accession>
<dbReference type="eggNOG" id="ENOG502ZE3W">
    <property type="taxonomic scope" value="Bacteria"/>
</dbReference>
<dbReference type="Proteomes" id="UP000004959">
    <property type="component" value="Chromosome"/>
</dbReference>
<dbReference type="STRING" id="336988.NT96_05170"/>
<dbReference type="EMBL" id="AFVZ01000001">
    <property type="protein sequence ID" value="EHN58521.1"/>
    <property type="molecule type" value="Genomic_DNA"/>
</dbReference>
<feature type="transmembrane region" description="Helical" evidence="1">
    <location>
        <begin position="327"/>
        <end position="348"/>
    </location>
</feature>
<keyword evidence="1" id="KW-0472">Membrane</keyword>
<feature type="transmembrane region" description="Helical" evidence="1">
    <location>
        <begin position="266"/>
        <end position="294"/>
    </location>
</feature>
<reference evidence="2 3" key="1">
    <citation type="journal article" date="2012" name="PLoS ONE">
        <title>Functional divergence in the genus oenococcus as predicted by genome sequencing of the newly-described species, Oenococcus kitaharae.</title>
        <authorList>
            <person name="Borneman A.R."/>
            <person name="McCarthy J.M."/>
            <person name="Chambers P.J."/>
            <person name="Bartowsky E.J."/>
        </authorList>
    </citation>
    <scope>NUCLEOTIDE SEQUENCE [LARGE SCALE GENOMIC DNA]</scope>
    <source>
        <strain evidence="3">DSM17330</strain>
    </source>
</reference>
<feature type="transmembrane region" description="Helical" evidence="1">
    <location>
        <begin position="404"/>
        <end position="424"/>
    </location>
</feature>
<keyword evidence="1" id="KW-1133">Transmembrane helix</keyword>
<dbReference type="PANTHER" id="PTHR43471">
    <property type="entry name" value="ABC TRANSPORTER PERMEASE"/>
    <property type="match status" value="1"/>
</dbReference>